<evidence type="ECO:0000313" key="4">
    <source>
        <dbReference type="Proteomes" id="UP000321261"/>
    </source>
</evidence>
<dbReference type="InterPro" id="IPR013107">
    <property type="entry name" value="Acyl-CoA_DH_C"/>
</dbReference>
<proteinExistence type="predicted"/>
<keyword evidence="3" id="KW-0503">Monooxygenase</keyword>
<organism evidence="3 4">
    <name type="scientific">Pseudonocardia hierapolitana</name>
    <dbReference type="NCBI Taxonomy" id="1128676"/>
    <lineage>
        <taxon>Bacteria</taxon>
        <taxon>Bacillati</taxon>
        <taxon>Actinomycetota</taxon>
        <taxon>Actinomycetes</taxon>
        <taxon>Pseudonocardiales</taxon>
        <taxon>Pseudonocardiaceae</taxon>
        <taxon>Pseudonocardia</taxon>
    </lineage>
</organism>
<dbReference type="OrthoDB" id="3402961at2"/>
<comment type="caution">
    <text evidence="3">The sequence shown here is derived from an EMBL/GenBank/DDBJ whole genome shotgun (WGS) entry which is preliminary data.</text>
</comment>
<dbReference type="SUPFAM" id="SSF56645">
    <property type="entry name" value="Acyl-CoA dehydrogenase NM domain-like"/>
    <property type="match status" value="1"/>
</dbReference>
<accession>A0A561T4P0</accession>
<dbReference type="GO" id="GO:0016627">
    <property type="term" value="F:oxidoreductase activity, acting on the CH-CH group of donors"/>
    <property type="evidence" value="ECO:0007669"/>
    <property type="project" value="InterPro"/>
</dbReference>
<keyword evidence="4" id="KW-1185">Reference proteome</keyword>
<evidence type="ECO:0000313" key="3">
    <source>
        <dbReference type="EMBL" id="TWF82077.1"/>
    </source>
</evidence>
<dbReference type="GO" id="GO:0050660">
    <property type="term" value="F:flavin adenine dinucleotide binding"/>
    <property type="evidence" value="ECO:0007669"/>
    <property type="project" value="InterPro"/>
</dbReference>
<sequence length="418" mass="45933">MTTTVTAASRAGAQPEPTPAQLVEAVIDLRPQLVAAQAETEERTYYSEQLHEAFVAARLYRVLQPRRYGGLEFDFPTFARLQIEMARGCVSTAWCWALSTSHALQIGSYFPEAAQDRIFGDGDFRCASVAAPDARAQRVDGGWRLDGTVRYCSGIPYSTHFMGQALPADLPPQEAAQHLMLYVAPRSEWTMLDDWGDTLGLRGSGSHSIRLDDARIPVDFALTDVNMVNVDVSGGTPGLALHGNPMYVGRALAPFTISLAALAVGAGYNALDEFEHQMRTRKTSIPPMVPRLGDPEHQRWYGTALGKLATAEALAIRCAEEHVEVCERTAAGGPPYSEEEEQRIGVIAREAMVQVWEAVDESLVRNVGSSAFKAGQRFERVWRDLTMIASHRNTGFRETTFRKLAQLHLGLPVTDGAR</sequence>
<gene>
    <name evidence="3" type="ORF">FHX44_118022</name>
</gene>
<dbReference type="EMBL" id="VIWU01000001">
    <property type="protein sequence ID" value="TWF82077.1"/>
    <property type="molecule type" value="Genomic_DNA"/>
</dbReference>
<dbReference type="SUPFAM" id="SSF47203">
    <property type="entry name" value="Acyl-CoA dehydrogenase C-terminal domain-like"/>
    <property type="match status" value="1"/>
</dbReference>
<dbReference type="GO" id="GO:0004497">
    <property type="term" value="F:monooxygenase activity"/>
    <property type="evidence" value="ECO:0007669"/>
    <property type="project" value="UniProtKB-KW"/>
</dbReference>
<dbReference type="InterPro" id="IPR036250">
    <property type="entry name" value="AcylCo_DH-like_C"/>
</dbReference>
<evidence type="ECO:0000259" key="2">
    <source>
        <dbReference type="Pfam" id="PF08028"/>
    </source>
</evidence>
<keyword evidence="1" id="KW-0560">Oxidoreductase</keyword>
<protein>
    <submittedName>
        <fullName evidence="3">3-hydroxy-9,10-secoandrosta-1,3,5(10)-triene-9, 17-dione monooxygenase</fullName>
    </submittedName>
</protein>
<dbReference type="InterPro" id="IPR037069">
    <property type="entry name" value="AcylCoA_DH/ox_N_sf"/>
</dbReference>
<dbReference type="Pfam" id="PF08028">
    <property type="entry name" value="Acyl-CoA_dh_2"/>
    <property type="match status" value="1"/>
</dbReference>
<dbReference type="PIRSF" id="PIRSF016578">
    <property type="entry name" value="HsaA"/>
    <property type="match status" value="1"/>
</dbReference>
<dbReference type="InterPro" id="IPR046373">
    <property type="entry name" value="Acyl-CoA_Oxase/DH_mid-dom_sf"/>
</dbReference>
<dbReference type="Gene3D" id="2.40.110.10">
    <property type="entry name" value="Butyryl-CoA Dehydrogenase, subunit A, domain 2"/>
    <property type="match status" value="1"/>
</dbReference>
<feature type="domain" description="Acyl-CoA dehydrogenase C-terminal" evidence="2">
    <location>
        <begin position="258"/>
        <end position="393"/>
    </location>
</feature>
<dbReference type="AlphaFoldDB" id="A0A561T4P0"/>
<dbReference type="Gene3D" id="1.10.540.10">
    <property type="entry name" value="Acyl-CoA dehydrogenase/oxidase, N-terminal domain"/>
    <property type="match status" value="1"/>
</dbReference>
<dbReference type="InterPro" id="IPR009100">
    <property type="entry name" value="AcylCoA_DH/oxidase_NM_dom_sf"/>
</dbReference>
<dbReference type="RefSeq" id="WP_147260464.1">
    <property type="nucleotide sequence ID" value="NZ_VIWU01000001.1"/>
</dbReference>
<reference evidence="3 4" key="1">
    <citation type="submission" date="2019-06" db="EMBL/GenBank/DDBJ databases">
        <title>Sequencing the genomes of 1000 actinobacteria strains.</title>
        <authorList>
            <person name="Klenk H.-P."/>
        </authorList>
    </citation>
    <scope>NUCLEOTIDE SEQUENCE [LARGE SCALE GENOMIC DNA]</scope>
    <source>
        <strain evidence="3 4">DSM 45671</strain>
    </source>
</reference>
<dbReference type="Gene3D" id="1.20.140.10">
    <property type="entry name" value="Butyryl-CoA Dehydrogenase, subunit A, domain 3"/>
    <property type="match status" value="1"/>
</dbReference>
<evidence type="ECO:0000256" key="1">
    <source>
        <dbReference type="ARBA" id="ARBA00023002"/>
    </source>
</evidence>
<dbReference type="Proteomes" id="UP000321261">
    <property type="component" value="Unassembled WGS sequence"/>
</dbReference>
<name>A0A561T4P0_9PSEU</name>